<evidence type="ECO:0000256" key="8">
    <source>
        <dbReference type="ARBA" id="ARBA00023159"/>
    </source>
</evidence>
<dbReference type="InterPro" id="IPR000551">
    <property type="entry name" value="MerR-type_HTH_dom"/>
</dbReference>
<name>A0A557QH95_9RHOO</name>
<sequence length="146" mass="15911">MTSMTIGRLAAAAGVGVETVRYYQRRGLLAVPMPTHGQVRHYGENAVARLRFIRRAQQLGFSLDEIADLLGLDEHTDRNAARALAKEKLAQIDERMAQLDAMRSALSELVSCCEHTSAAQPCPILHTLAHPDEDQNAAYSKSIAAG</sequence>
<keyword evidence="2" id="KW-0475">Mercuric resistance</keyword>
<dbReference type="EMBL" id="VMNK01000017">
    <property type="protein sequence ID" value="TVO52281.1"/>
    <property type="molecule type" value="Genomic_DNA"/>
</dbReference>
<evidence type="ECO:0000256" key="2">
    <source>
        <dbReference type="ARBA" id="ARBA00022466"/>
    </source>
</evidence>
<dbReference type="Pfam" id="PF09278">
    <property type="entry name" value="MerR-DNA-bind"/>
    <property type="match status" value="1"/>
</dbReference>
<feature type="domain" description="HTH merR-type" evidence="11">
    <location>
        <begin position="3"/>
        <end position="72"/>
    </location>
</feature>
<dbReference type="SMART" id="SM00422">
    <property type="entry name" value="HTH_MERR"/>
    <property type="match status" value="1"/>
</dbReference>
<dbReference type="GO" id="GO:0003677">
    <property type="term" value="F:DNA binding"/>
    <property type="evidence" value="ECO:0007669"/>
    <property type="project" value="UniProtKB-KW"/>
</dbReference>
<dbReference type="CDD" id="cd04783">
    <property type="entry name" value="HTH_MerR1"/>
    <property type="match status" value="1"/>
</dbReference>
<accession>A0A557QH95</accession>
<comment type="function">
    <text evidence="10">Mediates the mercuric-dependent induction of mercury resistance operon. In the absence of mercury MerR represses transcription by binding tightly to the mer operator region; when mercury is present the dimeric complex binds a single ion and becomes a potent transcriptional activator, while remaining bound to the mer site.</text>
</comment>
<keyword evidence="4" id="KW-0479">Metal-binding</keyword>
<evidence type="ECO:0000256" key="5">
    <source>
        <dbReference type="ARBA" id="ARBA00022914"/>
    </source>
</evidence>
<evidence type="ECO:0000259" key="11">
    <source>
        <dbReference type="PROSITE" id="PS50937"/>
    </source>
</evidence>
<keyword evidence="3" id="KW-0678">Repressor</keyword>
<evidence type="ECO:0000256" key="6">
    <source>
        <dbReference type="ARBA" id="ARBA00023015"/>
    </source>
</evidence>
<keyword evidence="9" id="KW-0804">Transcription</keyword>
<evidence type="ECO:0000256" key="4">
    <source>
        <dbReference type="ARBA" id="ARBA00022723"/>
    </source>
</evidence>
<keyword evidence="5" id="KW-0476">Mercury</keyword>
<proteinExistence type="predicted"/>
<gene>
    <name evidence="12" type="ORF">FHP91_17790</name>
</gene>
<dbReference type="PANTHER" id="PTHR30204">
    <property type="entry name" value="REDOX-CYCLING DRUG-SENSING TRANSCRIPTIONAL ACTIVATOR SOXR"/>
    <property type="match status" value="1"/>
</dbReference>
<keyword evidence="13" id="KW-1185">Reference proteome</keyword>
<dbReference type="Pfam" id="PF00376">
    <property type="entry name" value="MerR"/>
    <property type="match status" value="1"/>
</dbReference>
<organism evidence="12 13">
    <name type="scientific">Denitromonas halophila</name>
    <dbReference type="NCBI Taxonomy" id="1629404"/>
    <lineage>
        <taxon>Bacteria</taxon>
        <taxon>Pseudomonadati</taxon>
        <taxon>Pseudomonadota</taxon>
        <taxon>Betaproteobacteria</taxon>
        <taxon>Rhodocyclales</taxon>
        <taxon>Zoogloeaceae</taxon>
        <taxon>Denitromonas</taxon>
    </lineage>
</organism>
<keyword evidence="8" id="KW-0010">Activator</keyword>
<evidence type="ECO:0000256" key="10">
    <source>
        <dbReference type="ARBA" id="ARBA00024874"/>
    </source>
</evidence>
<dbReference type="InterPro" id="IPR015358">
    <property type="entry name" value="Tscrpt_reg_MerR_DNA-bd"/>
</dbReference>
<evidence type="ECO:0000256" key="3">
    <source>
        <dbReference type="ARBA" id="ARBA00022491"/>
    </source>
</evidence>
<dbReference type="OrthoDB" id="9808480at2"/>
<evidence type="ECO:0000313" key="13">
    <source>
        <dbReference type="Proteomes" id="UP000319502"/>
    </source>
</evidence>
<dbReference type="SUPFAM" id="SSF46955">
    <property type="entry name" value="Putative DNA-binding domain"/>
    <property type="match status" value="1"/>
</dbReference>
<dbReference type="InterPro" id="IPR047057">
    <property type="entry name" value="MerR_fam"/>
</dbReference>
<dbReference type="PROSITE" id="PS50937">
    <property type="entry name" value="HTH_MERR_2"/>
    <property type="match status" value="1"/>
</dbReference>
<dbReference type="Gene3D" id="1.10.1660.10">
    <property type="match status" value="1"/>
</dbReference>
<dbReference type="InterPro" id="IPR011794">
    <property type="entry name" value="MerR"/>
</dbReference>
<reference evidence="12 13" key="1">
    <citation type="submission" date="2019-07" db="EMBL/GenBank/DDBJ databases">
        <title>The pathways for chlorine oxyanion respiration interact through the shared metabolite chlorate.</title>
        <authorList>
            <person name="Barnum T.P."/>
            <person name="Cheng Y."/>
            <person name="Hill K.A."/>
            <person name="Lucas L.N."/>
            <person name="Carlson H.K."/>
            <person name="Coates J.D."/>
        </authorList>
    </citation>
    <scope>NUCLEOTIDE SEQUENCE [LARGE SCALE GENOMIC DNA]</scope>
    <source>
        <strain evidence="12 13">SFB-3</strain>
    </source>
</reference>
<dbReference type="GO" id="GO:0046689">
    <property type="term" value="P:response to mercury ion"/>
    <property type="evidence" value="ECO:0007669"/>
    <property type="project" value="UniProtKB-KW"/>
</dbReference>
<protein>
    <recommendedName>
        <fullName evidence="1">Mercuric resistance operon regulatory protein</fullName>
    </recommendedName>
</protein>
<dbReference type="RefSeq" id="WP_144310860.1">
    <property type="nucleotide sequence ID" value="NZ_VMNK01000017.1"/>
</dbReference>
<dbReference type="PANTHER" id="PTHR30204:SF69">
    <property type="entry name" value="MERR-FAMILY TRANSCRIPTIONAL REGULATOR"/>
    <property type="match status" value="1"/>
</dbReference>
<dbReference type="Proteomes" id="UP000319502">
    <property type="component" value="Unassembled WGS sequence"/>
</dbReference>
<keyword evidence="6" id="KW-0805">Transcription regulation</keyword>
<dbReference type="GO" id="GO:0045340">
    <property type="term" value="F:mercury ion binding"/>
    <property type="evidence" value="ECO:0007669"/>
    <property type="project" value="InterPro"/>
</dbReference>
<comment type="caution">
    <text evidence="12">The sequence shown here is derived from an EMBL/GenBank/DDBJ whole genome shotgun (WGS) entry which is preliminary data.</text>
</comment>
<keyword evidence="7" id="KW-0238">DNA-binding</keyword>
<evidence type="ECO:0000256" key="9">
    <source>
        <dbReference type="ARBA" id="ARBA00023163"/>
    </source>
</evidence>
<evidence type="ECO:0000313" key="12">
    <source>
        <dbReference type="EMBL" id="TVO52281.1"/>
    </source>
</evidence>
<dbReference type="GO" id="GO:0003700">
    <property type="term" value="F:DNA-binding transcription factor activity"/>
    <property type="evidence" value="ECO:0007669"/>
    <property type="project" value="InterPro"/>
</dbReference>
<evidence type="ECO:0000256" key="7">
    <source>
        <dbReference type="ARBA" id="ARBA00023125"/>
    </source>
</evidence>
<dbReference type="PRINTS" id="PR00040">
    <property type="entry name" value="HTHMERR"/>
</dbReference>
<dbReference type="AlphaFoldDB" id="A0A557QH95"/>
<dbReference type="InterPro" id="IPR009061">
    <property type="entry name" value="DNA-bd_dom_put_sf"/>
</dbReference>
<evidence type="ECO:0000256" key="1">
    <source>
        <dbReference type="ARBA" id="ARBA00017146"/>
    </source>
</evidence>